<dbReference type="RefSeq" id="WP_108403410.1">
    <property type="nucleotide sequence ID" value="NZ_CP026948.1"/>
</dbReference>
<name>A0A2S0WCE1_9CORY</name>
<evidence type="ECO:0000313" key="2">
    <source>
        <dbReference type="Proteomes" id="UP000244754"/>
    </source>
</evidence>
<dbReference type="EMBL" id="CP026948">
    <property type="protein sequence ID" value="AWB83420.1"/>
    <property type="molecule type" value="Genomic_DNA"/>
</dbReference>
<organism evidence="1 2">
    <name type="scientific">Corynebacterium liangguodongii</name>
    <dbReference type="NCBI Taxonomy" id="2079535"/>
    <lineage>
        <taxon>Bacteria</taxon>
        <taxon>Bacillati</taxon>
        <taxon>Actinomycetota</taxon>
        <taxon>Actinomycetes</taxon>
        <taxon>Mycobacteriales</taxon>
        <taxon>Corynebacteriaceae</taxon>
        <taxon>Corynebacterium</taxon>
    </lineage>
</organism>
<dbReference type="KEGG" id="clia:C3E79_02045"/>
<sequence>MLKLSNINRRWVGLALALWLIVLVAIIFIPLSRGTTAAAYPNSLEKALQLSEPAKSDAVMGELVNPARIYGEEYAGYTMLCPNEPAEMIDAKLDAFGLDASELDLGGESGYMVLLPARQSGDVMLDPVNLNAVNICTVPQTESFRIDAAIPFFVEDGTWTMGIAS</sequence>
<dbReference type="Proteomes" id="UP000244754">
    <property type="component" value="Chromosome"/>
</dbReference>
<accession>A0A2S0WCE1</accession>
<dbReference type="AlphaFoldDB" id="A0A2S0WCE1"/>
<evidence type="ECO:0000313" key="1">
    <source>
        <dbReference type="EMBL" id="AWB83420.1"/>
    </source>
</evidence>
<proteinExistence type="predicted"/>
<protein>
    <submittedName>
        <fullName evidence="1">Uncharacterized protein</fullName>
    </submittedName>
</protein>
<gene>
    <name evidence="1" type="ORF">C3E79_02045</name>
</gene>
<keyword evidence="2" id="KW-1185">Reference proteome</keyword>
<reference evidence="2" key="1">
    <citation type="submission" date="2018-01" db="EMBL/GenBank/DDBJ databases">
        <authorList>
            <person name="Li J."/>
        </authorList>
    </citation>
    <scope>NUCLEOTIDE SEQUENCE [LARGE SCALE GENOMIC DNA]</scope>
    <source>
        <strain evidence="2">2184</strain>
    </source>
</reference>
<dbReference type="OrthoDB" id="4425801at2"/>